<protein>
    <submittedName>
        <fullName evidence="1">Uncharacterized protein</fullName>
    </submittedName>
</protein>
<evidence type="ECO:0000313" key="2">
    <source>
        <dbReference type="Proteomes" id="UP000632222"/>
    </source>
</evidence>
<organism evidence="1 2">
    <name type="scientific">Deinococcus roseus</name>
    <dbReference type="NCBI Taxonomy" id="392414"/>
    <lineage>
        <taxon>Bacteria</taxon>
        <taxon>Thermotogati</taxon>
        <taxon>Deinococcota</taxon>
        <taxon>Deinococci</taxon>
        <taxon>Deinococcales</taxon>
        <taxon>Deinococcaceae</taxon>
        <taxon>Deinococcus</taxon>
    </lineage>
</organism>
<keyword evidence="2" id="KW-1185">Reference proteome</keyword>
<reference evidence="2" key="1">
    <citation type="journal article" date="2019" name="Int. J. Syst. Evol. Microbiol.">
        <title>The Global Catalogue of Microorganisms (GCM) 10K type strain sequencing project: providing services to taxonomists for standard genome sequencing and annotation.</title>
        <authorList>
            <consortium name="The Broad Institute Genomics Platform"/>
            <consortium name="The Broad Institute Genome Sequencing Center for Infectious Disease"/>
            <person name="Wu L."/>
            <person name="Ma J."/>
        </authorList>
    </citation>
    <scope>NUCLEOTIDE SEQUENCE [LARGE SCALE GENOMIC DNA]</scope>
    <source>
        <strain evidence="2">JCM 14370</strain>
    </source>
</reference>
<sequence length="46" mass="5118">MADCMDDCPSMKQFDWVTGGLGFQSVVVWNAGDHETLPVSKVWEVT</sequence>
<evidence type="ECO:0000313" key="1">
    <source>
        <dbReference type="EMBL" id="GGJ35155.1"/>
    </source>
</evidence>
<dbReference type="Proteomes" id="UP000632222">
    <property type="component" value="Unassembled WGS sequence"/>
</dbReference>
<proteinExistence type="predicted"/>
<comment type="caution">
    <text evidence="1">The sequence shown here is derived from an EMBL/GenBank/DDBJ whole genome shotgun (WGS) entry which is preliminary data.</text>
</comment>
<name>A0ABQ2D0N8_9DEIO</name>
<dbReference type="EMBL" id="BMOD01000006">
    <property type="protein sequence ID" value="GGJ35155.1"/>
    <property type="molecule type" value="Genomic_DNA"/>
</dbReference>
<gene>
    <name evidence="1" type="ORF">GCM10008938_21560</name>
</gene>
<accession>A0ABQ2D0N8</accession>